<gene>
    <name evidence="2" type="ORF">PUN28_011652</name>
</gene>
<evidence type="ECO:0000256" key="1">
    <source>
        <dbReference type="SAM" id="MobiDB-lite"/>
    </source>
</evidence>
<reference evidence="2 3" key="1">
    <citation type="submission" date="2023-03" db="EMBL/GenBank/DDBJ databases">
        <title>High recombination rates correlate with genetic variation in Cardiocondyla obscurior ants.</title>
        <authorList>
            <person name="Errbii M."/>
        </authorList>
    </citation>
    <scope>NUCLEOTIDE SEQUENCE [LARGE SCALE GENOMIC DNA]</scope>
    <source>
        <strain evidence="2">Alpha-2009</strain>
        <tissue evidence="2">Whole body</tissue>
    </source>
</reference>
<keyword evidence="3" id="KW-1185">Reference proteome</keyword>
<proteinExistence type="predicted"/>
<comment type="caution">
    <text evidence="2">The sequence shown here is derived from an EMBL/GenBank/DDBJ whole genome shotgun (WGS) entry which is preliminary data.</text>
</comment>
<dbReference type="AlphaFoldDB" id="A0AAW2FH04"/>
<protein>
    <recommendedName>
        <fullName evidence="4">Transposase</fullName>
    </recommendedName>
</protein>
<evidence type="ECO:0000313" key="3">
    <source>
        <dbReference type="Proteomes" id="UP001430953"/>
    </source>
</evidence>
<organism evidence="2 3">
    <name type="scientific">Cardiocondyla obscurior</name>
    <dbReference type="NCBI Taxonomy" id="286306"/>
    <lineage>
        <taxon>Eukaryota</taxon>
        <taxon>Metazoa</taxon>
        <taxon>Ecdysozoa</taxon>
        <taxon>Arthropoda</taxon>
        <taxon>Hexapoda</taxon>
        <taxon>Insecta</taxon>
        <taxon>Pterygota</taxon>
        <taxon>Neoptera</taxon>
        <taxon>Endopterygota</taxon>
        <taxon>Hymenoptera</taxon>
        <taxon>Apocrita</taxon>
        <taxon>Aculeata</taxon>
        <taxon>Formicoidea</taxon>
        <taxon>Formicidae</taxon>
        <taxon>Myrmicinae</taxon>
        <taxon>Cardiocondyla</taxon>
    </lineage>
</organism>
<evidence type="ECO:0008006" key="4">
    <source>
        <dbReference type="Google" id="ProtNLM"/>
    </source>
</evidence>
<name>A0AAW2FH04_9HYME</name>
<feature type="region of interest" description="Disordered" evidence="1">
    <location>
        <begin position="1"/>
        <end position="25"/>
    </location>
</feature>
<sequence>MTEERWKKDGKTHRPIVPAGRQPKSRPLICRSNIREALGWLVGRRQRSALREEDAEPKWSAREIRKRWVGVGQGEWVA</sequence>
<evidence type="ECO:0000313" key="2">
    <source>
        <dbReference type="EMBL" id="KAL0114515.1"/>
    </source>
</evidence>
<dbReference type="Proteomes" id="UP001430953">
    <property type="component" value="Unassembled WGS sequence"/>
</dbReference>
<dbReference type="EMBL" id="JADYXP020000011">
    <property type="protein sequence ID" value="KAL0114515.1"/>
    <property type="molecule type" value="Genomic_DNA"/>
</dbReference>
<accession>A0AAW2FH04</accession>